<dbReference type="AlphaFoldDB" id="A0A037ZHE6"/>
<keyword evidence="2" id="KW-1185">Reference proteome</keyword>
<evidence type="ECO:0000313" key="2">
    <source>
        <dbReference type="Proteomes" id="UP000026249"/>
    </source>
</evidence>
<dbReference type="Proteomes" id="UP000026249">
    <property type="component" value="Unassembled WGS sequence"/>
</dbReference>
<comment type="caution">
    <text evidence="1">The sequence shown here is derived from an EMBL/GenBank/DDBJ whole genome shotgun (WGS) entry which is preliminary data.</text>
</comment>
<accession>A0A037ZHE6</accession>
<dbReference type="EMBL" id="JFKE01000005">
    <property type="protein sequence ID" value="KAJ55044.1"/>
    <property type="molecule type" value="Genomic_DNA"/>
</dbReference>
<gene>
    <name evidence="1" type="ORF">ACMU_14910</name>
</gene>
<reference evidence="1 2" key="1">
    <citation type="submission" date="2014-03" db="EMBL/GenBank/DDBJ databases">
        <title>Draft Genome Sequence of Actibacterium mucosum KCTC 23349, a Marine Alphaproteobacterium with Complex Ionic Requirements Isolated from Mediterranean Seawater at Malvarrosa Beach, Valencia, Spain.</title>
        <authorList>
            <person name="Arahal D.R."/>
            <person name="Shao Z."/>
            <person name="Lai Q."/>
            <person name="Pujalte M.J."/>
        </authorList>
    </citation>
    <scope>NUCLEOTIDE SEQUENCE [LARGE SCALE GENOMIC DNA]</scope>
    <source>
        <strain evidence="1 2">KCTC 23349</strain>
    </source>
</reference>
<organism evidence="1 2">
    <name type="scientific">Actibacterium mucosum KCTC 23349</name>
    <dbReference type="NCBI Taxonomy" id="1454373"/>
    <lineage>
        <taxon>Bacteria</taxon>
        <taxon>Pseudomonadati</taxon>
        <taxon>Pseudomonadota</taxon>
        <taxon>Alphaproteobacteria</taxon>
        <taxon>Rhodobacterales</taxon>
        <taxon>Roseobacteraceae</taxon>
        <taxon>Actibacterium</taxon>
    </lineage>
</organism>
<protein>
    <submittedName>
        <fullName evidence="1">Uncharacterized protein</fullName>
    </submittedName>
</protein>
<sequence length="65" mass="7218">MANEWIIDVLVDLQDFARNNDMPGLVKQLDESLAVARAEVAAGRRVTAPSAIEHLLRSAQKWPGY</sequence>
<evidence type="ECO:0000313" key="1">
    <source>
        <dbReference type="EMBL" id="KAJ55044.1"/>
    </source>
</evidence>
<proteinExistence type="predicted"/>
<dbReference type="STRING" id="1454373.ACMU_14910"/>
<name>A0A037ZHE6_9RHOB</name>